<dbReference type="AlphaFoldDB" id="Q21SC9"/>
<evidence type="ECO:0000256" key="4">
    <source>
        <dbReference type="ARBA" id="ARBA00022989"/>
    </source>
</evidence>
<feature type="transmembrane region" description="Helical" evidence="6">
    <location>
        <begin position="207"/>
        <end position="229"/>
    </location>
</feature>
<reference evidence="9" key="1">
    <citation type="submission" date="2006-02" db="EMBL/GenBank/DDBJ databases">
        <title>Complete sequence of chromosome of Rhodoferax ferrireducens DSM 15236.</title>
        <authorList>
            <person name="Copeland A."/>
            <person name="Lucas S."/>
            <person name="Lapidus A."/>
            <person name="Barry K."/>
            <person name="Detter J.C."/>
            <person name="Glavina del Rio T."/>
            <person name="Hammon N."/>
            <person name="Israni S."/>
            <person name="Pitluck S."/>
            <person name="Brettin T."/>
            <person name="Bruce D."/>
            <person name="Han C."/>
            <person name="Tapia R."/>
            <person name="Gilna P."/>
            <person name="Kiss H."/>
            <person name="Schmutz J."/>
            <person name="Larimer F."/>
            <person name="Land M."/>
            <person name="Kyrpides N."/>
            <person name="Ivanova N."/>
            <person name="Richardson P."/>
        </authorList>
    </citation>
    <scope>NUCLEOTIDE SEQUENCE [LARGE SCALE GENOMIC DNA]</scope>
    <source>
        <strain evidence="9">ATCC BAA-621 / DSM 15236 / T118</strain>
    </source>
</reference>
<keyword evidence="9" id="KW-1185">Reference proteome</keyword>
<dbReference type="InterPro" id="IPR037185">
    <property type="entry name" value="EmrE-like"/>
</dbReference>
<dbReference type="InterPro" id="IPR051258">
    <property type="entry name" value="Diverse_Substrate_Transporter"/>
</dbReference>
<feature type="transmembrane region" description="Helical" evidence="6">
    <location>
        <begin position="298"/>
        <end position="316"/>
    </location>
</feature>
<keyword evidence="2" id="KW-1003">Cell membrane</keyword>
<evidence type="ECO:0000256" key="2">
    <source>
        <dbReference type="ARBA" id="ARBA00022475"/>
    </source>
</evidence>
<dbReference type="EMBL" id="CP000267">
    <property type="protein sequence ID" value="ABD71324.1"/>
    <property type="molecule type" value="Genomic_DNA"/>
</dbReference>
<feature type="domain" description="EamA" evidence="7">
    <location>
        <begin position="40"/>
        <end position="167"/>
    </location>
</feature>
<dbReference type="PANTHER" id="PTHR42920:SF5">
    <property type="entry name" value="EAMA DOMAIN-CONTAINING PROTEIN"/>
    <property type="match status" value="1"/>
</dbReference>
<feature type="transmembrane region" description="Helical" evidence="6">
    <location>
        <begin position="241"/>
        <end position="261"/>
    </location>
</feature>
<feature type="transmembrane region" description="Helical" evidence="6">
    <location>
        <begin position="126"/>
        <end position="145"/>
    </location>
</feature>
<evidence type="ECO:0000256" key="3">
    <source>
        <dbReference type="ARBA" id="ARBA00022692"/>
    </source>
</evidence>
<feature type="transmembrane region" description="Helical" evidence="6">
    <location>
        <begin position="63"/>
        <end position="88"/>
    </location>
</feature>
<dbReference type="GO" id="GO:0005886">
    <property type="term" value="C:plasma membrane"/>
    <property type="evidence" value="ECO:0007669"/>
    <property type="project" value="UniProtKB-SubCell"/>
</dbReference>
<feature type="transmembrane region" description="Helical" evidence="6">
    <location>
        <begin position="41"/>
        <end position="57"/>
    </location>
</feature>
<evidence type="ECO:0000256" key="6">
    <source>
        <dbReference type="SAM" id="Phobius"/>
    </source>
</evidence>
<gene>
    <name evidence="8" type="ordered locus">Rfer_3621</name>
</gene>
<evidence type="ECO:0000259" key="7">
    <source>
        <dbReference type="Pfam" id="PF00892"/>
    </source>
</evidence>
<dbReference type="InterPro" id="IPR000620">
    <property type="entry name" value="EamA_dom"/>
</dbReference>
<dbReference type="STRING" id="338969.Rfer_3621"/>
<evidence type="ECO:0000313" key="8">
    <source>
        <dbReference type="EMBL" id="ABD71324.1"/>
    </source>
</evidence>
<feature type="transmembrane region" description="Helical" evidence="6">
    <location>
        <begin position="177"/>
        <end position="195"/>
    </location>
</feature>
<feature type="domain" description="EamA" evidence="7">
    <location>
        <begin position="177"/>
        <end position="315"/>
    </location>
</feature>
<dbReference type="SUPFAM" id="SSF103481">
    <property type="entry name" value="Multidrug resistance efflux transporter EmrE"/>
    <property type="match status" value="2"/>
</dbReference>
<feature type="transmembrane region" description="Helical" evidence="6">
    <location>
        <begin position="152"/>
        <end position="171"/>
    </location>
</feature>
<evidence type="ECO:0000256" key="5">
    <source>
        <dbReference type="ARBA" id="ARBA00023136"/>
    </source>
</evidence>
<protein>
    <recommendedName>
        <fullName evidence="7">EamA domain-containing protein</fullName>
    </recommendedName>
</protein>
<name>Q21SC9_ALBFT</name>
<feature type="transmembrane region" description="Helical" evidence="6">
    <location>
        <begin position="273"/>
        <end position="292"/>
    </location>
</feature>
<keyword evidence="4 6" id="KW-1133">Transmembrane helix</keyword>
<accession>Q21SC9</accession>
<feature type="transmembrane region" description="Helical" evidence="6">
    <location>
        <begin position="100"/>
        <end position="120"/>
    </location>
</feature>
<dbReference type="HOGENOM" id="CLU_033863_21_3_4"/>
<dbReference type="eggNOG" id="COG0697">
    <property type="taxonomic scope" value="Bacteria"/>
</dbReference>
<dbReference type="KEGG" id="rfr:Rfer_3621"/>
<proteinExistence type="predicted"/>
<evidence type="ECO:0000313" key="9">
    <source>
        <dbReference type="Proteomes" id="UP000008332"/>
    </source>
</evidence>
<dbReference type="Proteomes" id="UP000008332">
    <property type="component" value="Chromosome"/>
</dbReference>
<keyword evidence="5 6" id="KW-0472">Membrane</keyword>
<dbReference type="Pfam" id="PF00892">
    <property type="entry name" value="EamA"/>
    <property type="match status" value="2"/>
</dbReference>
<dbReference type="OrthoDB" id="7158585at2"/>
<comment type="subcellular location">
    <subcellularLocation>
        <location evidence="1">Cell membrane</location>
        <topology evidence="1">Multi-pass membrane protein</topology>
    </subcellularLocation>
</comment>
<evidence type="ECO:0000256" key="1">
    <source>
        <dbReference type="ARBA" id="ARBA00004651"/>
    </source>
</evidence>
<sequence>MAELSPNETKSIMATRFCFPLFAMTTLTLPQPKHLLRLSDFTLLLVAMVWGTSYGVAKGALAFYPVLGFLAVRFTLTFVLLLPALLRAPAVQKRDALRTGLPLGMLMLGIFLCETFGVAHTQASNAAFLISLCVVLTPFAEWWLLGRRPAQAMFVFAAISLLGAALLGGGISGRLSWGDGLMLAAAVLRAITVCQTSQLTRHSSASALALTAVQAGVIGIGSLLLALLMPGDLSALPTQATFWQATLYLVLGCTVFAFFAQNWALKHSAPSRVALLTSTEPAFGALFAVLWLGESLSATAWLGGGLIVLAALWTTWRRS</sequence>
<keyword evidence="3 6" id="KW-0812">Transmembrane</keyword>
<organism evidence="8 9">
    <name type="scientific">Albidiferax ferrireducens (strain ATCC BAA-621 / DSM 15236 / T118)</name>
    <name type="common">Rhodoferax ferrireducens</name>
    <dbReference type="NCBI Taxonomy" id="338969"/>
    <lineage>
        <taxon>Bacteria</taxon>
        <taxon>Pseudomonadati</taxon>
        <taxon>Pseudomonadota</taxon>
        <taxon>Betaproteobacteria</taxon>
        <taxon>Burkholderiales</taxon>
        <taxon>Comamonadaceae</taxon>
        <taxon>Rhodoferax</taxon>
    </lineage>
</organism>
<dbReference type="PANTHER" id="PTHR42920">
    <property type="entry name" value="OS03G0707200 PROTEIN-RELATED"/>
    <property type="match status" value="1"/>
</dbReference>